<dbReference type="GO" id="GO:0003677">
    <property type="term" value="F:DNA binding"/>
    <property type="evidence" value="ECO:0007669"/>
    <property type="project" value="UniProtKB-UniRule"/>
</dbReference>
<dbReference type="Proteomes" id="UP000016491">
    <property type="component" value="Unassembled WGS sequence"/>
</dbReference>
<sequence>MIKVPRFTEKEKAFISDKLLAEGEKLFSLHGLKKVTVDDLAVAANISKGSFYAFYPSKEHLYIEINFQLQQKLFENIESVVKKKHYPTQKALTKDVIMMSLTGIITSPILSQIDLSIMDYLQRKLSPDIFSNHMYNDIRILEMLQQMGVQFTVPHTVLIKSLYSVLTCLEQFREDEELEQIQTLLVDGIVEQVVKK</sequence>
<keyword evidence="1" id="KW-0805">Transcription regulation</keyword>
<organism evidence="6 7">
    <name type="scientific">[Clostridium] symbiosum ATCC 14940</name>
    <dbReference type="NCBI Taxonomy" id="411472"/>
    <lineage>
        <taxon>Bacteria</taxon>
        <taxon>Bacillati</taxon>
        <taxon>Bacillota</taxon>
        <taxon>Clostridia</taxon>
        <taxon>Lachnospirales</taxon>
        <taxon>Lachnospiraceae</taxon>
        <taxon>Otoolea</taxon>
    </lineage>
</organism>
<evidence type="ECO:0000313" key="6">
    <source>
        <dbReference type="EMBL" id="ERI74783.1"/>
    </source>
</evidence>
<dbReference type="Pfam" id="PF00440">
    <property type="entry name" value="TetR_N"/>
    <property type="match status" value="1"/>
</dbReference>
<dbReference type="InterPro" id="IPR001647">
    <property type="entry name" value="HTH_TetR"/>
</dbReference>
<accession>A0ABC9TUJ3</accession>
<dbReference type="PROSITE" id="PS50977">
    <property type="entry name" value="HTH_TETR_2"/>
    <property type="match status" value="1"/>
</dbReference>
<gene>
    <name evidence="6" type="ORF">CLOSYM_03641</name>
</gene>
<evidence type="ECO:0000256" key="2">
    <source>
        <dbReference type="ARBA" id="ARBA00023125"/>
    </source>
</evidence>
<dbReference type="SUPFAM" id="SSF46689">
    <property type="entry name" value="Homeodomain-like"/>
    <property type="match status" value="1"/>
</dbReference>
<reference evidence="6 7" key="1">
    <citation type="submission" date="2013-07" db="EMBL/GenBank/DDBJ databases">
        <authorList>
            <person name="Weinstock G."/>
            <person name="Sodergren E."/>
            <person name="Wylie T."/>
            <person name="Fulton L."/>
            <person name="Fulton R."/>
            <person name="Fronick C."/>
            <person name="O'Laughlin M."/>
            <person name="Godfrey J."/>
            <person name="Miner T."/>
            <person name="Herter B."/>
            <person name="Appelbaum E."/>
            <person name="Cordes M."/>
            <person name="Lek S."/>
            <person name="Wollam A."/>
            <person name="Pepin K.H."/>
            <person name="Palsikar V.B."/>
            <person name="Mitreva M."/>
            <person name="Wilson R.K."/>
        </authorList>
    </citation>
    <scope>NUCLEOTIDE SEQUENCE [LARGE SCALE GENOMIC DNA]</scope>
    <source>
        <strain evidence="6 7">ATCC 14940</strain>
    </source>
</reference>
<comment type="caution">
    <text evidence="6">The sequence shown here is derived from an EMBL/GenBank/DDBJ whole genome shotgun (WGS) entry which is preliminary data.</text>
</comment>
<feature type="domain" description="HTH tetR-type" evidence="5">
    <location>
        <begin position="13"/>
        <end position="73"/>
    </location>
</feature>
<protein>
    <submittedName>
        <fullName evidence="6">Transcriptional regulator, TetR family</fullName>
    </submittedName>
</protein>
<dbReference type="AlphaFoldDB" id="A0ABC9TUJ3"/>
<evidence type="ECO:0000256" key="4">
    <source>
        <dbReference type="PROSITE-ProRule" id="PRU00335"/>
    </source>
</evidence>
<dbReference type="Gene3D" id="1.10.357.10">
    <property type="entry name" value="Tetracycline Repressor, domain 2"/>
    <property type="match status" value="1"/>
</dbReference>
<name>A0ABC9TUJ3_CLOSY</name>
<dbReference type="PANTHER" id="PTHR47506:SF3">
    <property type="entry name" value="HTH-TYPE TRANSCRIPTIONAL REGULATOR LMRA"/>
    <property type="match status" value="1"/>
</dbReference>
<evidence type="ECO:0000313" key="7">
    <source>
        <dbReference type="Proteomes" id="UP000016491"/>
    </source>
</evidence>
<evidence type="ECO:0000256" key="1">
    <source>
        <dbReference type="ARBA" id="ARBA00023015"/>
    </source>
</evidence>
<dbReference type="PANTHER" id="PTHR47506">
    <property type="entry name" value="TRANSCRIPTIONAL REGULATORY PROTEIN"/>
    <property type="match status" value="1"/>
</dbReference>
<evidence type="ECO:0000256" key="3">
    <source>
        <dbReference type="ARBA" id="ARBA00023163"/>
    </source>
</evidence>
<dbReference type="InterPro" id="IPR009057">
    <property type="entry name" value="Homeodomain-like_sf"/>
</dbReference>
<dbReference type="EMBL" id="AWSU01000285">
    <property type="protein sequence ID" value="ERI74783.1"/>
    <property type="molecule type" value="Genomic_DNA"/>
</dbReference>
<keyword evidence="3" id="KW-0804">Transcription</keyword>
<feature type="DNA-binding region" description="H-T-H motif" evidence="4">
    <location>
        <begin position="36"/>
        <end position="55"/>
    </location>
</feature>
<proteinExistence type="predicted"/>
<evidence type="ECO:0000259" key="5">
    <source>
        <dbReference type="PROSITE" id="PS50977"/>
    </source>
</evidence>
<keyword evidence="2 4" id="KW-0238">DNA-binding</keyword>